<name>X1EGG8_9ZZZZ</name>
<dbReference type="AlphaFoldDB" id="X1EGG8"/>
<feature type="non-terminal residue" evidence="2">
    <location>
        <position position="1"/>
    </location>
</feature>
<sequence>QGETNTDAVIANLTGGATEFFEFSNVWFILTAITILIGIVLGVIALVRRTGMGGYGGKGKRARTEFTT</sequence>
<dbReference type="EMBL" id="BART01032953">
    <property type="protein sequence ID" value="GAH16239.1"/>
    <property type="molecule type" value="Genomic_DNA"/>
</dbReference>
<gene>
    <name evidence="2" type="ORF">S01H4_56792</name>
</gene>
<evidence type="ECO:0000256" key="1">
    <source>
        <dbReference type="SAM" id="Phobius"/>
    </source>
</evidence>
<protein>
    <submittedName>
        <fullName evidence="2">Uncharacterized protein</fullName>
    </submittedName>
</protein>
<keyword evidence="1" id="KW-0472">Membrane</keyword>
<comment type="caution">
    <text evidence="2">The sequence shown here is derived from an EMBL/GenBank/DDBJ whole genome shotgun (WGS) entry which is preliminary data.</text>
</comment>
<organism evidence="2">
    <name type="scientific">marine sediment metagenome</name>
    <dbReference type="NCBI Taxonomy" id="412755"/>
    <lineage>
        <taxon>unclassified sequences</taxon>
        <taxon>metagenomes</taxon>
        <taxon>ecological metagenomes</taxon>
    </lineage>
</organism>
<evidence type="ECO:0000313" key="2">
    <source>
        <dbReference type="EMBL" id="GAH16239.1"/>
    </source>
</evidence>
<keyword evidence="1" id="KW-1133">Transmembrane helix</keyword>
<proteinExistence type="predicted"/>
<accession>X1EGG8</accession>
<feature type="transmembrane region" description="Helical" evidence="1">
    <location>
        <begin position="26"/>
        <end position="47"/>
    </location>
</feature>
<keyword evidence="1" id="KW-0812">Transmembrane</keyword>
<reference evidence="2" key="1">
    <citation type="journal article" date="2014" name="Front. Microbiol.">
        <title>High frequency of phylogenetically diverse reductive dehalogenase-homologous genes in deep subseafloor sedimentary metagenomes.</title>
        <authorList>
            <person name="Kawai M."/>
            <person name="Futagami T."/>
            <person name="Toyoda A."/>
            <person name="Takaki Y."/>
            <person name="Nishi S."/>
            <person name="Hori S."/>
            <person name="Arai W."/>
            <person name="Tsubouchi T."/>
            <person name="Morono Y."/>
            <person name="Uchiyama I."/>
            <person name="Ito T."/>
            <person name="Fujiyama A."/>
            <person name="Inagaki F."/>
            <person name="Takami H."/>
        </authorList>
    </citation>
    <scope>NUCLEOTIDE SEQUENCE</scope>
    <source>
        <strain evidence="2">Expedition CK06-06</strain>
    </source>
</reference>